<accession>A0A066XCZ2</accession>
<proteinExistence type="predicted"/>
<dbReference type="OMA" id="HILFMHQ"/>
<sequence length="311" mass="34756">MSRFFQRSGDSSDDEYDDRNPLALSEPFGSPDPAPTHPQPSHKSSSSSFSSSASESQSPLLDYPTLPVPVNSIPTVRGRQGSRSASPPDPLPASLIQDILRAVPSLDMDTVEDLYCKFTYKRYNCDGIDIWLQAIDPETGDSLVHVIVRSERIGALGACRLYPTCGNGQAQFRGRRERHILFMHQNNEGDNGLHVAARAGRLPLVRAVLRAFEGRDTDNGVDISGEYDRHEVTGDEGRMFSWEAKRILFIEARNMAGRNTVDEARYHGHDEVSGFLEHVLERSYPSECKDRESERQRARSIVAQGYRFKGS</sequence>
<dbReference type="EMBL" id="JMSE01001183">
    <property type="protein sequence ID" value="KDN63890.1"/>
    <property type="molecule type" value="Genomic_DNA"/>
</dbReference>
<dbReference type="Gene3D" id="1.25.40.20">
    <property type="entry name" value="Ankyrin repeat-containing domain"/>
    <property type="match status" value="1"/>
</dbReference>
<gene>
    <name evidence="2" type="ORF">CSUB01_10807</name>
</gene>
<organism evidence="2 3">
    <name type="scientific">Colletotrichum sublineola</name>
    <name type="common">Sorghum anthracnose fungus</name>
    <dbReference type="NCBI Taxonomy" id="1173701"/>
    <lineage>
        <taxon>Eukaryota</taxon>
        <taxon>Fungi</taxon>
        <taxon>Dikarya</taxon>
        <taxon>Ascomycota</taxon>
        <taxon>Pezizomycotina</taxon>
        <taxon>Sordariomycetes</taxon>
        <taxon>Hypocreomycetidae</taxon>
        <taxon>Glomerellales</taxon>
        <taxon>Glomerellaceae</taxon>
        <taxon>Colletotrichum</taxon>
        <taxon>Colletotrichum graminicola species complex</taxon>
    </lineage>
</organism>
<dbReference type="Proteomes" id="UP000027238">
    <property type="component" value="Unassembled WGS sequence"/>
</dbReference>
<dbReference type="HOGENOM" id="CLU_894325_0_0_1"/>
<evidence type="ECO:0000313" key="3">
    <source>
        <dbReference type="Proteomes" id="UP000027238"/>
    </source>
</evidence>
<dbReference type="InterPro" id="IPR036770">
    <property type="entry name" value="Ankyrin_rpt-contain_sf"/>
</dbReference>
<dbReference type="eggNOG" id="ENOG502T5RC">
    <property type="taxonomic scope" value="Eukaryota"/>
</dbReference>
<feature type="compositionally biased region" description="Low complexity" evidence="1">
    <location>
        <begin position="41"/>
        <end position="58"/>
    </location>
</feature>
<keyword evidence="3" id="KW-1185">Reference proteome</keyword>
<dbReference type="AlphaFoldDB" id="A0A066XCZ2"/>
<reference evidence="3" key="1">
    <citation type="journal article" date="2014" name="Genome Announc.">
        <title>Draft genome sequence of Colletotrichum sublineola, a destructive pathogen of cultivated sorghum.</title>
        <authorList>
            <person name="Baroncelli R."/>
            <person name="Sanz-Martin J.M."/>
            <person name="Rech G.E."/>
            <person name="Sukno S.A."/>
            <person name="Thon M.R."/>
        </authorList>
    </citation>
    <scope>NUCLEOTIDE SEQUENCE [LARGE SCALE GENOMIC DNA]</scope>
    <source>
        <strain evidence="3">TX430BB</strain>
    </source>
</reference>
<feature type="region of interest" description="Disordered" evidence="1">
    <location>
        <begin position="1"/>
        <end position="91"/>
    </location>
</feature>
<evidence type="ECO:0008006" key="4">
    <source>
        <dbReference type="Google" id="ProtNLM"/>
    </source>
</evidence>
<comment type="caution">
    <text evidence="2">The sequence shown here is derived from an EMBL/GenBank/DDBJ whole genome shotgun (WGS) entry which is preliminary data.</text>
</comment>
<evidence type="ECO:0000313" key="2">
    <source>
        <dbReference type="EMBL" id="KDN63890.1"/>
    </source>
</evidence>
<dbReference type="OrthoDB" id="4795535at2759"/>
<name>A0A066XCZ2_COLSU</name>
<protein>
    <recommendedName>
        <fullName evidence="4">Ankyrin repeat protein</fullName>
    </recommendedName>
</protein>
<evidence type="ECO:0000256" key="1">
    <source>
        <dbReference type="SAM" id="MobiDB-lite"/>
    </source>
</evidence>